<proteinExistence type="predicted"/>
<gene>
    <name evidence="3" type="ORF">BMG03_04305</name>
</gene>
<dbReference type="Proteomes" id="UP000185622">
    <property type="component" value="Chromosome"/>
</dbReference>
<feature type="transmembrane region" description="Helical" evidence="2">
    <location>
        <begin position="145"/>
        <end position="171"/>
    </location>
</feature>
<organism evidence="3 4">
    <name type="scientific">Thioclava nitratireducens</name>
    <dbReference type="NCBI Taxonomy" id="1915078"/>
    <lineage>
        <taxon>Bacteria</taxon>
        <taxon>Pseudomonadati</taxon>
        <taxon>Pseudomonadota</taxon>
        <taxon>Alphaproteobacteria</taxon>
        <taxon>Rhodobacterales</taxon>
        <taxon>Paracoccaceae</taxon>
        <taxon>Thioclava</taxon>
    </lineage>
</organism>
<name>A0ABN4XHG4_9RHOB</name>
<dbReference type="PANTHER" id="PTHR41795:SF1">
    <property type="entry name" value="EXOPOLYSACCHARIDE SYNTHESIS PROTEIN"/>
    <property type="match status" value="1"/>
</dbReference>
<sequence length="211" mass="22113">MEPSASHAGGSAATSNDAQAGPEAVPTMIERLQRLTEGQETITLGELTKEIGSQGHAPLLMIAAIFMILPVGMIPGIGGALGTLVALIGFYTLLGRNGIWLPGFLAKREIPADRVRKAAERLRPAADWLRRHMHRRWEPLARGNVSISAIAVILIVTGGSLLILGAIPVTVPLVGLPITAFSLGILARDGVIVAVGYALLLIAGGAVWLML</sequence>
<feature type="transmembrane region" description="Helical" evidence="2">
    <location>
        <begin position="191"/>
        <end position="210"/>
    </location>
</feature>
<dbReference type="EMBL" id="CP019437">
    <property type="protein sequence ID" value="AQS49714.1"/>
    <property type="molecule type" value="Genomic_DNA"/>
</dbReference>
<feature type="region of interest" description="Disordered" evidence="1">
    <location>
        <begin position="1"/>
        <end position="22"/>
    </location>
</feature>
<reference evidence="3 4" key="1">
    <citation type="submission" date="2017-01" db="EMBL/GenBank/DDBJ databases">
        <title>The complete genome sequence of a sulfur-oxidizing marine bacterium Thioclava sp. 25B10_4T.</title>
        <authorList>
            <person name="Liu Y."/>
            <person name="Lai Q."/>
            <person name="Shao Z."/>
        </authorList>
    </citation>
    <scope>NUCLEOTIDE SEQUENCE [LARGE SCALE GENOMIC DNA]</scope>
    <source>
        <strain evidence="3 4">25B10_4</strain>
    </source>
</reference>
<evidence type="ECO:0000256" key="1">
    <source>
        <dbReference type="SAM" id="MobiDB-lite"/>
    </source>
</evidence>
<keyword evidence="2" id="KW-0812">Transmembrane</keyword>
<evidence type="ECO:0000313" key="3">
    <source>
        <dbReference type="EMBL" id="AQS49714.1"/>
    </source>
</evidence>
<feature type="transmembrane region" description="Helical" evidence="2">
    <location>
        <begin position="59"/>
        <end position="78"/>
    </location>
</feature>
<evidence type="ECO:0000256" key="2">
    <source>
        <dbReference type="SAM" id="Phobius"/>
    </source>
</evidence>
<protein>
    <submittedName>
        <fullName evidence="3">Exopolysaccharide synthesis protein</fullName>
    </submittedName>
</protein>
<keyword evidence="2" id="KW-1133">Transmembrane helix</keyword>
<dbReference type="PIRSF" id="PIRSF033239">
    <property type="entry name" value="ExoD"/>
    <property type="match status" value="1"/>
</dbReference>
<keyword evidence="2" id="KW-0472">Membrane</keyword>
<dbReference type="InterPro" id="IPR010331">
    <property type="entry name" value="ExoD"/>
</dbReference>
<evidence type="ECO:0000313" key="4">
    <source>
        <dbReference type="Proteomes" id="UP000185622"/>
    </source>
</evidence>
<accession>A0ABN4XHG4</accession>
<feature type="compositionally biased region" description="Low complexity" evidence="1">
    <location>
        <begin position="1"/>
        <end position="15"/>
    </location>
</feature>
<dbReference type="PANTHER" id="PTHR41795">
    <property type="entry name" value="EXOPOLYSACCHARIDE SYNTHESIS PROTEIN"/>
    <property type="match status" value="1"/>
</dbReference>
<dbReference type="Pfam" id="PF06055">
    <property type="entry name" value="ExoD"/>
    <property type="match status" value="1"/>
</dbReference>
<keyword evidence="4" id="KW-1185">Reference proteome</keyword>